<dbReference type="EMBL" id="MU854475">
    <property type="protein sequence ID" value="KAK4034547.1"/>
    <property type="molecule type" value="Genomic_DNA"/>
</dbReference>
<reference evidence="2" key="1">
    <citation type="journal article" date="2023" name="Mol. Phylogenet. Evol.">
        <title>Genome-scale phylogeny and comparative genomics of the fungal order Sordariales.</title>
        <authorList>
            <person name="Hensen N."/>
            <person name="Bonometti L."/>
            <person name="Westerberg I."/>
            <person name="Brannstrom I.O."/>
            <person name="Guillou S."/>
            <person name="Cros-Aarteil S."/>
            <person name="Calhoun S."/>
            <person name="Haridas S."/>
            <person name="Kuo A."/>
            <person name="Mondo S."/>
            <person name="Pangilinan J."/>
            <person name="Riley R."/>
            <person name="LaButti K."/>
            <person name="Andreopoulos B."/>
            <person name="Lipzen A."/>
            <person name="Chen C."/>
            <person name="Yan M."/>
            <person name="Daum C."/>
            <person name="Ng V."/>
            <person name="Clum A."/>
            <person name="Steindorff A."/>
            <person name="Ohm R.A."/>
            <person name="Martin F."/>
            <person name="Silar P."/>
            <person name="Natvig D.O."/>
            <person name="Lalanne C."/>
            <person name="Gautier V."/>
            <person name="Ament-Velasquez S.L."/>
            <person name="Kruys A."/>
            <person name="Hutchinson M.I."/>
            <person name="Powell A.J."/>
            <person name="Barry K."/>
            <person name="Miller A.N."/>
            <person name="Grigoriev I.V."/>
            <person name="Debuchy R."/>
            <person name="Gladieux P."/>
            <person name="Hiltunen Thoren M."/>
            <person name="Johannesson H."/>
        </authorList>
    </citation>
    <scope>NUCLEOTIDE SEQUENCE [LARGE SCALE GENOMIC DNA]</scope>
    <source>
        <strain evidence="2">CBS 284.82</strain>
    </source>
</reference>
<comment type="caution">
    <text evidence="1">The sequence shown here is derived from an EMBL/GenBank/DDBJ whole genome shotgun (WGS) entry which is preliminary data.</text>
</comment>
<evidence type="ECO:0000313" key="1">
    <source>
        <dbReference type="EMBL" id="KAK4034547.1"/>
    </source>
</evidence>
<accession>A0AAN6PEL0</accession>
<evidence type="ECO:0000313" key="2">
    <source>
        <dbReference type="Proteomes" id="UP001303115"/>
    </source>
</evidence>
<proteinExistence type="predicted"/>
<organism evidence="1 2">
    <name type="scientific">Parachaetomium inaequale</name>
    <dbReference type="NCBI Taxonomy" id="2588326"/>
    <lineage>
        <taxon>Eukaryota</taxon>
        <taxon>Fungi</taxon>
        <taxon>Dikarya</taxon>
        <taxon>Ascomycota</taxon>
        <taxon>Pezizomycotina</taxon>
        <taxon>Sordariomycetes</taxon>
        <taxon>Sordariomycetidae</taxon>
        <taxon>Sordariales</taxon>
        <taxon>Chaetomiaceae</taxon>
        <taxon>Parachaetomium</taxon>
    </lineage>
</organism>
<gene>
    <name evidence="1" type="ORF">C8A01DRAFT_38979</name>
</gene>
<keyword evidence="2" id="KW-1185">Reference proteome</keyword>
<dbReference type="Proteomes" id="UP001303115">
    <property type="component" value="Unassembled WGS sequence"/>
</dbReference>
<dbReference type="AlphaFoldDB" id="A0AAN6PEL0"/>
<sequence length="163" mass="17068">MNMESKLGALMYVAEGSQVQGRQTQQCVLSSAITETEACTIEADKGAILPTKTVSLVARSLQGGSGTFICIPRWQNSFQGYMLRGLMQDVGAGNDYIVQVTGWDCKTGKPTQGSAQNCGADAGTAAIKRDDLGGDDILQAGPQHAEVAYDGTYSATPPSLSKA</sequence>
<protein>
    <submittedName>
        <fullName evidence="1">Uncharacterized protein</fullName>
    </submittedName>
</protein>
<name>A0AAN6PEL0_9PEZI</name>